<evidence type="ECO:0000313" key="4">
    <source>
        <dbReference type="EMBL" id="GAM33349.1"/>
    </source>
</evidence>
<keyword evidence="5" id="KW-1185">Reference proteome</keyword>
<gene>
    <name evidence="4" type="ORF">TCE0_004f00184</name>
</gene>
<evidence type="ECO:0000256" key="1">
    <source>
        <dbReference type="SAM" id="SignalP"/>
    </source>
</evidence>
<dbReference type="Gene3D" id="3.90.1300.10">
    <property type="entry name" value="Amidase signature (AS) domain"/>
    <property type="match status" value="1"/>
</dbReference>
<dbReference type="Pfam" id="PF26053">
    <property type="entry name" value="DUF8016"/>
    <property type="match status" value="1"/>
</dbReference>
<dbReference type="Pfam" id="PF01425">
    <property type="entry name" value="Amidase"/>
    <property type="match status" value="1"/>
</dbReference>
<dbReference type="EMBL" id="DF933800">
    <property type="protein sequence ID" value="GAM33349.1"/>
    <property type="molecule type" value="Genomic_DNA"/>
</dbReference>
<protein>
    <submittedName>
        <fullName evidence="4">Uncharacterized protein</fullName>
    </submittedName>
</protein>
<feature type="signal peptide" evidence="1">
    <location>
        <begin position="1"/>
        <end position="18"/>
    </location>
</feature>
<accession>A0A0B8N048</accession>
<dbReference type="InterPro" id="IPR036928">
    <property type="entry name" value="AS_sf"/>
</dbReference>
<dbReference type="InterPro" id="IPR023631">
    <property type="entry name" value="Amidase_dom"/>
</dbReference>
<reference evidence="5" key="1">
    <citation type="journal article" date="2015" name="Genome Announc.">
        <title>Draft genome sequence of Talaromyces cellulolyticus strain Y-94, a source of lignocellulosic biomass-degrading enzymes.</title>
        <authorList>
            <person name="Fujii T."/>
            <person name="Koike H."/>
            <person name="Sawayama S."/>
            <person name="Yano S."/>
            <person name="Inoue H."/>
        </authorList>
    </citation>
    <scope>NUCLEOTIDE SEQUENCE [LARGE SCALE GENOMIC DNA]</scope>
    <source>
        <strain evidence="5">Y-94</strain>
    </source>
</reference>
<dbReference type="PANTHER" id="PTHR46310:SF7">
    <property type="entry name" value="AMIDASE 1"/>
    <property type="match status" value="1"/>
</dbReference>
<evidence type="ECO:0000259" key="3">
    <source>
        <dbReference type="Pfam" id="PF26053"/>
    </source>
</evidence>
<dbReference type="AlphaFoldDB" id="A0A0B8N048"/>
<dbReference type="Proteomes" id="UP000053095">
    <property type="component" value="Unassembled WGS sequence"/>
</dbReference>
<dbReference type="SUPFAM" id="SSF75304">
    <property type="entry name" value="Amidase signature (AS) enzymes"/>
    <property type="match status" value="1"/>
</dbReference>
<organism evidence="4 5">
    <name type="scientific">Talaromyces pinophilus</name>
    <name type="common">Penicillium pinophilum</name>
    <dbReference type="NCBI Taxonomy" id="128442"/>
    <lineage>
        <taxon>Eukaryota</taxon>
        <taxon>Fungi</taxon>
        <taxon>Dikarya</taxon>
        <taxon>Ascomycota</taxon>
        <taxon>Pezizomycotina</taxon>
        <taxon>Eurotiomycetes</taxon>
        <taxon>Eurotiomycetidae</taxon>
        <taxon>Eurotiales</taxon>
        <taxon>Trichocomaceae</taxon>
        <taxon>Talaromyces</taxon>
        <taxon>Talaromyces sect. Talaromyces</taxon>
    </lineage>
</organism>
<name>A0A0B8N048_TALPI</name>
<evidence type="ECO:0000259" key="2">
    <source>
        <dbReference type="Pfam" id="PF01425"/>
    </source>
</evidence>
<feature type="domain" description="Scytalone dehydratase-like protein Arp1 N-terminal" evidence="3">
    <location>
        <begin position="51"/>
        <end position="100"/>
    </location>
</feature>
<sequence>MPLLCAASLLGIFTYVSAVSIAPGRVTVLDGIPYYIGGVPVSQLLDVPASSLDANLPDVDVIPMTVVSSHTETFTGKELNDIVSDYISRDDVFSSAFLNGKSLDHALPVGPYFLSAKTGQVFKAHRLYEDTQYAFLEPAVSDEKGGYSPLSTTTGTILGNSVAVPSRLYFTVTAEQPLAGLRMGVKDIFDVNGLRTSGGNRAYYTLYEPRNATGTAIQRLIDHGAVFVGKMGTVQFANGDRPTADWVDFHCPFNPRGDGYLQPSGSSTGPGAGVAAYDWLDIAVGSDTGGSMRGPAGADGLFGNRPTTGAVSLDNVIPLCDGLDTAGVFARSADTWARVVHSWYLDYEGGYYSYPKTLLYQDSSFTAEAINNSDASVLIEDFVSKLEKFLETNRTHIDIIATWNTTRAPDAPSSLSDMLQYTYGTLVSVYQWLHLGVSFFNDYAAKHDGRTPFMNPSAGGRWILGQRLGEAQFDIAWNNKTIFADWWNSDDGLGAKSNETCSQAIYTYPNSAGAVSYRNEYLGTISGKTEYIPVTMSLVAARGCDLMLANMVREMEADGILTPVATGSTMYP</sequence>
<keyword evidence="1" id="KW-0732">Signal</keyword>
<evidence type="ECO:0000313" key="5">
    <source>
        <dbReference type="Proteomes" id="UP000053095"/>
    </source>
</evidence>
<dbReference type="PANTHER" id="PTHR46310">
    <property type="entry name" value="AMIDASE 1"/>
    <property type="match status" value="1"/>
</dbReference>
<proteinExistence type="predicted"/>
<feature type="chain" id="PRO_5002138595" evidence="1">
    <location>
        <begin position="19"/>
        <end position="572"/>
    </location>
</feature>
<dbReference type="InterPro" id="IPR058329">
    <property type="entry name" value="Arp1_N"/>
</dbReference>
<feature type="domain" description="Amidase" evidence="2">
    <location>
        <begin position="174"/>
        <end position="341"/>
    </location>
</feature>